<gene>
    <name evidence="5" type="ORF">LE190_15645</name>
</gene>
<dbReference type="InterPro" id="IPR029510">
    <property type="entry name" value="Ald_DH_CS_GLU"/>
</dbReference>
<proteinExistence type="inferred from homology"/>
<dbReference type="Gene3D" id="3.40.309.10">
    <property type="entry name" value="Aldehyde Dehydrogenase, Chain A, domain 2"/>
    <property type="match status" value="1"/>
</dbReference>
<evidence type="ECO:0000256" key="1">
    <source>
        <dbReference type="ARBA" id="ARBA00023002"/>
    </source>
</evidence>
<name>A0ABS7YED2_9BURK</name>
<evidence type="ECO:0000313" key="5">
    <source>
        <dbReference type="EMBL" id="MCA1857347.1"/>
    </source>
</evidence>
<evidence type="ECO:0000256" key="2">
    <source>
        <dbReference type="PROSITE-ProRule" id="PRU10007"/>
    </source>
</evidence>
<feature type="active site" evidence="2">
    <location>
        <position position="233"/>
    </location>
</feature>
<dbReference type="Pfam" id="PF00171">
    <property type="entry name" value="Aldedh"/>
    <property type="match status" value="1"/>
</dbReference>
<dbReference type="InterPro" id="IPR016161">
    <property type="entry name" value="Ald_DH/histidinol_DH"/>
</dbReference>
<evidence type="ECO:0000259" key="4">
    <source>
        <dbReference type="Pfam" id="PF00171"/>
    </source>
</evidence>
<dbReference type="RefSeq" id="WP_225239563.1">
    <property type="nucleotide sequence ID" value="NZ_JAHYBX010000006.1"/>
</dbReference>
<protein>
    <submittedName>
        <fullName evidence="5">Aldehyde dehydrogenase family protein</fullName>
    </submittedName>
</protein>
<keyword evidence="1 3" id="KW-0560">Oxidoreductase</keyword>
<feature type="domain" description="Aldehyde dehydrogenase" evidence="4">
    <location>
        <begin position="3"/>
        <end position="458"/>
    </location>
</feature>
<dbReference type="PANTHER" id="PTHR11699">
    <property type="entry name" value="ALDEHYDE DEHYDROGENASE-RELATED"/>
    <property type="match status" value="1"/>
</dbReference>
<sequence length="475" mass="50335">MSDKATLEVRNPRSGEIDYRMRVHSGEQVARAARRLRAAQPGWLARGLDGRLAALRQFAAALEEARAPLLDSLSRDTGRWTESVIEIDAVAGILRRWLAEAPALLAPLPARASTQVAKIAIRQLQTPYPLTGVISPWNFPLLLSLIDAIPALVAGSAVLIKPSEVTPRFVPALEAAIARVPALADVLQLVTGAGPTGQALVREVDVVCFTGSVATGRKVGVLAAECFIPAHLELGGKDPAIVCADADLALAARAIAWASMVNAGQSCMSIERCYVAREVHAPFLELLCREVAALRPNWPDIRSGQLGPVIAPAQVAVLEAQLADAYAGGARALTGGALERHGGGTWCQPTVLDGVDESMLVMREESFGPLLPVMAFDDEEQALALANDSRYGLSACVFARDRARAEALAARLEVGAVSINDASLTGLVQDAEKQSFKLSGLGGSRMGRASLARFYRQQALLIGDGAPSPWWFAPA</sequence>
<keyword evidence="6" id="KW-1185">Reference proteome</keyword>
<dbReference type="InterPro" id="IPR015590">
    <property type="entry name" value="Aldehyde_DH_dom"/>
</dbReference>
<dbReference type="SUPFAM" id="SSF53720">
    <property type="entry name" value="ALDH-like"/>
    <property type="match status" value="1"/>
</dbReference>
<comment type="similarity">
    <text evidence="3">Belongs to the aldehyde dehydrogenase family.</text>
</comment>
<evidence type="ECO:0000313" key="6">
    <source>
        <dbReference type="Proteomes" id="UP001198602"/>
    </source>
</evidence>
<reference evidence="5 6" key="1">
    <citation type="submission" date="2021-07" db="EMBL/GenBank/DDBJ databases">
        <title>Characterization of Violacein-producing bacteria and related species.</title>
        <authorList>
            <person name="Wilson H.S."/>
            <person name="De Leon M.E."/>
        </authorList>
    </citation>
    <scope>NUCLEOTIDE SEQUENCE [LARGE SCALE GENOMIC DNA]</scope>
    <source>
        <strain evidence="5 6">HSC-2F05</strain>
    </source>
</reference>
<dbReference type="PROSITE" id="PS00687">
    <property type="entry name" value="ALDEHYDE_DEHYDR_GLU"/>
    <property type="match status" value="1"/>
</dbReference>
<dbReference type="Proteomes" id="UP001198602">
    <property type="component" value="Unassembled WGS sequence"/>
</dbReference>
<dbReference type="InterPro" id="IPR016162">
    <property type="entry name" value="Ald_DH_N"/>
</dbReference>
<dbReference type="Gene3D" id="3.40.605.10">
    <property type="entry name" value="Aldehyde Dehydrogenase, Chain A, domain 1"/>
    <property type="match status" value="1"/>
</dbReference>
<comment type="caution">
    <text evidence="5">The sequence shown here is derived from an EMBL/GenBank/DDBJ whole genome shotgun (WGS) entry which is preliminary data.</text>
</comment>
<dbReference type="EMBL" id="JAHYBX010000006">
    <property type="protein sequence ID" value="MCA1857347.1"/>
    <property type="molecule type" value="Genomic_DNA"/>
</dbReference>
<evidence type="ECO:0000256" key="3">
    <source>
        <dbReference type="RuleBase" id="RU003345"/>
    </source>
</evidence>
<accession>A0ABS7YED2</accession>
<organism evidence="5 6">
    <name type="scientific">Massilia hydrophila</name>
    <dbReference type="NCBI Taxonomy" id="3044279"/>
    <lineage>
        <taxon>Bacteria</taxon>
        <taxon>Pseudomonadati</taxon>
        <taxon>Pseudomonadota</taxon>
        <taxon>Betaproteobacteria</taxon>
        <taxon>Burkholderiales</taxon>
        <taxon>Oxalobacteraceae</taxon>
        <taxon>Telluria group</taxon>
        <taxon>Massilia</taxon>
    </lineage>
</organism>
<dbReference type="InterPro" id="IPR016163">
    <property type="entry name" value="Ald_DH_C"/>
</dbReference>